<evidence type="ECO:0000313" key="1">
    <source>
        <dbReference type="EnsemblMetazoa" id="PPA46312.1"/>
    </source>
</evidence>
<dbReference type="AlphaFoldDB" id="A0A2A6CE50"/>
<organism evidence="1 2">
    <name type="scientific">Pristionchus pacificus</name>
    <name type="common">Parasitic nematode worm</name>
    <dbReference type="NCBI Taxonomy" id="54126"/>
    <lineage>
        <taxon>Eukaryota</taxon>
        <taxon>Metazoa</taxon>
        <taxon>Ecdysozoa</taxon>
        <taxon>Nematoda</taxon>
        <taxon>Chromadorea</taxon>
        <taxon>Rhabditida</taxon>
        <taxon>Rhabditina</taxon>
        <taxon>Diplogasteromorpha</taxon>
        <taxon>Diplogasteroidea</taxon>
        <taxon>Neodiplogasteridae</taxon>
        <taxon>Pristionchus</taxon>
    </lineage>
</organism>
<evidence type="ECO:0000313" key="2">
    <source>
        <dbReference type="Proteomes" id="UP000005239"/>
    </source>
</evidence>
<dbReference type="Proteomes" id="UP000005239">
    <property type="component" value="Unassembled WGS sequence"/>
</dbReference>
<name>A0A2A6CE50_PRIPA</name>
<gene>
    <name evidence="1" type="primary">WBGene00284681</name>
</gene>
<dbReference type="EnsemblMetazoa" id="PPA46312.1">
    <property type="protein sequence ID" value="PPA46312.1"/>
    <property type="gene ID" value="WBGene00284681"/>
</dbReference>
<accession>A0A8R1Z523</accession>
<keyword evidence="2" id="KW-1185">Reference proteome</keyword>
<sequence>MTTKLLDASERLVENIRPDGILLNELRLKADSVQNFQNKFKNQISDLGYAIMRVSLDTRLGYSYPQELPRTMKVPLSLRNAHHPSLLPHAQLVFSKRSWSAAT</sequence>
<accession>A0A2A6CE50</accession>
<protein>
    <submittedName>
        <fullName evidence="1">Uncharacterized protein</fullName>
    </submittedName>
</protein>
<reference evidence="2" key="1">
    <citation type="journal article" date="2008" name="Nat. Genet.">
        <title>The Pristionchus pacificus genome provides a unique perspective on nematode lifestyle and parasitism.</title>
        <authorList>
            <person name="Dieterich C."/>
            <person name="Clifton S.W."/>
            <person name="Schuster L.N."/>
            <person name="Chinwalla A."/>
            <person name="Delehaunty K."/>
            <person name="Dinkelacker I."/>
            <person name="Fulton L."/>
            <person name="Fulton R."/>
            <person name="Godfrey J."/>
            <person name="Minx P."/>
            <person name="Mitreva M."/>
            <person name="Roeseler W."/>
            <person name="Tian H."/>
            <person name="Witte H."/>
            <person name="Yang S.P."/>
            <person name="Wilson R.K."/>
            <person name="Sommer R.J."/>
        </authorList>
    </citation>
    <scope>NUCLEOTIDE SEQUENCE [LARGE SCALE GENOMIC DNA]</scope>
    <source>
        <strain evidence="2">PS312</strain>
    </source>
</reference>
<reference evidence="1" key="2">
    <citation type="submission" date="2022-06" db="UniProtKB">
        <authorList>
            <consortium name="EnsemblMetazoa"/>
        </authorList>
    </citation>
    <scope>IDENTIFICATION</scope>
    <source>
        <strain evidence="1">PS312</strain>
    </source>
</reference>
<proteinExistence type="predicted"/>